<evidence type="ECO:0000256" key="1">
    <source>
        <dbReference type="SAM" id="MobiDB-lite"/>
    </source>
</evidence>
<evidence type="ECO:0000313" key="2">
    <source>
        <dbReference type="EMBL" id="KAA6387111.1"/>
    </source>
</evidence>
<name>A0A5J4VWV1_9EUKA</name>
<organism evidence="2 3">
    <name type="scientific">Streblomastix strix</name>
    <dbReference type="NCBI Taxonomy" id="222440"/>
    <lineage>
        <taxon>Eukaryota</taxon>
        <taxon>Metamonada</taxon>
        <taxon>Preaxostyla</taxon>
        <taxon>Oxymonadida</taxon>
        <taxon>Streblomastigidae</taxon>
        <taxon>Streblomastix</taxon>
    </lineage>
</organism>
<dbReference type="AlphaFoldDB" id="A0A5J4VWV1"/>
<evidence type="ECO:0008006" key="4">
    <source>
        <dbReference type="Google" id="ProtNLM"/>
    </source>
</evidence>
<dbReference type="Proteomes" id="UP000324800">
    <property type="component" value="Unassembled WGS sequence"/>
</dbReference>
<proteinExistence type="predicted"/>
<feature type="region of interest" description="Disordered" evidence="1">
    <location>
        <begin position="266"/>
        <end position="295"/>
    </location>
</feature>
<gene>
    <name evidence="2" type="ORF">EZS28_017364</name>
</gene>
<reference evidence="2 3" key="1">
    <citation type="submission" date="2019-03" db="EMBL/GenBank/DDBJ databases">
        <title>Single cell metagenomics reveals metabolic interactions within the superorganism composed of flagellate Streblomastix strix and complex community of Bacteroidetes bacteria on its surface.</title>
        <authorList>
            <person name="Treitli S.C."/>
            <person name="Kolisko M."/>
            <person name="Husnik F."/>
            <person name="Keeling P."/>
            <person name="Hampl V."/>
        </authorList>
    </citation>
    <scope>NUCLEOTIDE SEQUENCE [LARGE SCALE GENOMIC DNA]</scope>
    <source>
        <strain evidence="2">ST1C</strain>
    </source>
</reference>
<evidence type="ECO:0000313" key="3">
    <source>
        <dbReference type="Proteomes" id="UP000324800"/>
    </source>
</evidence>
<accession>A0A5J4VWV1</accession>
<protein>
    <recommendedName>
        <fullName evidence="4">Tyr recombinase domain-containing protein</fullName>
    </recommendedName>
</protein>
<feature type="region of interest" description="Disordered" evidence="1">
    <location>
        <begin position="372"/>
        <end position="413"/>
    </location>
</feature>
<dbReference type="EMBL" id="SNRW01004514">
    <property type="protein sequence ID" value="KAA6387111.1"/>
    <property type="molecule type" value="Genomic_DNA"/>
</dbReference>
<comment type="caution">
    <text evidence="2">The sequence shown here is derived from an EMBL/GenBank/DDBJ whole genome shotgun (WGS) entry which is preliminary data.</text>
</comment>
<sequence length="413" mass="47125">MVHRPAQDSQILTQQTIMYYVLKTMLQLIFDREPMHDTSSTLTQRAISNFNVVARKYAHVWDIDILFNHWAAQPIDQMLTNQDLQIKLASLVLSVCFLGITEISEVDLNLTNFNFGNHTALLIPTPQTTNALEQNKVRRIGIMNLCLKITHFTWLKRLREHFHQEITTVSSMFWTKQWKSMSIAKISEFLTLLIKKIGIEGLTAYSIKHASTIKLAEMGIQERDLNLFTNHATNSRSERNCYVFAANRQIIGIEARLVTIDHGLENQDSTSTSVSQQKKKNEAPNGDTYTLSPQGGDSMLAPFRTSFLPLSHLVFQPNPSSEQKVQTSDANTATNPIQTTPIVEWEEFRIKPTDQRDRAAGQQLQVQNSYTNNHSASFHDFSHEYPLRKPKPTPGQSQMIKDSPCLDVKNQRK</sequence>